<dbReference type="Gene3D" id="3.40.630.30">
    <property type="match status" value="1"/>
</dbReference>
<dbReference type="PANTHER" id="PTHR43792">
    <property type="entry name" value="GNAT FAMILY, PUTATIVE (AFU_ORTHOLOGUE AFUA_3G00765)-RELATED-RELATED"/>
    <property type="match status" value="1"/>
</dbReference>
<dbReference type="InterPro" id="IPR051531">
    <property type="entry name" value="N-acetyltransferase"/>
</dbReference>
<proteinExistence type="inferred from homology"/>
<evidence type="ECO:0000313" key="6">
    <source>
        <dbReference type="Proteomes" id="UP000004371"/>
    </source>
</evidence>
<evidence type="ECO:0000256" key="3">
    <source>
        <dbReference type="ARBA" id="ARBA00038502"/>
    </source>
</evidence>
<dbReference type="InterPro" id="IPR000182">
    <property type="entry name" value="GNAT_dom"/>
</dbReference>
<dbReference type="InterPro" id="IPR016181">
    <property type="entry name" value="Acyl_CoA_acyltransferase"/>
</dbReference>
<dbReference type="GO" id="GO:0008999">
    <property type="term" value="F:protein-N-terminal-alanine acetyltransferase activity"/>
    <property type="evidence" value="ECO:0007669"/>
    <property type="project" value="TreeGrafter"/>
</dbReference>
<dbReference type="PROSITE" id="PS51186">
    <property type="entry name" value="GNAT"/>
    <property type="match status" value="1"/>
</dbReference>
<dbReference type="eggNOG" id="COG1670">
    <property type="taxonomic scope" value="Bacteria"/>
</dbReference>
<keyword evidence="2" id="KW-0012">Acyltransferase</keyword>
<feature type="domain" description="N-acetyltransferase" evidence="4">
    <location>
        <begin position="1"/>
        <end position="168"/>
    </location>
</feature>
<dbReference type="Pfam" id="PF13302">
    <property type="entry name" value="Acetyltransf_3"/>
    <property type="match status" value="1"/>
</dbReference>
<keyword evidence="1 5" id="KW-0808">Transferase</keyword>
<name>E8LWD6_9VIBR</name>
<dbReference type="STRING" id="945543.VIBR0546_01756"/>
<keyword evidence="6" id="KW-1185">Reference proteome</keyword>
<sequence>MKLTLIALSDAQQLLDFELDNKLWFEQFIPPRESDFYSVEGVKQHIREFLLDYHCNELVPMLIKSDDNKILGRLNVSNIDSKKAVAHLGYRVGHQAINQGVAKWAVSQLSKVLKGKRVKTIYAYAATTNPASQKVLTSNGFEAVKVVSNYAELNGEMIDCIEYRLIIR</sequence>
<organism evidence="5 6">
    <name type="scientific">Vibrio brasiliensis LMG 20546</name>
    <dbReference type="NCBI Taxonomy" id="945543"/>
    <lineage>
        <taxon>Bacteria</taxon>
        <taxon>Pseudomonadati</taxon>
        <taxon>Pseudomonadota</taxon>
        <taxon>Gammaproteobacteria</taxon>
        <taxon>Vibrionales</taxon>
        <taxon>Vibrionaceae</taxon>
        <taxon>Vibrio</taxon>
        <taxon>Vibrio oreintalis group</taxon>
    </lineage>
</organism>
<gene>
    <name evidence="5" type="ORF">VIBR0546_01756</name>
</gene>
<dbReference type="AlphaFoldDB" id="E8LWD6"/>
<protein>
    <submittedName>
        <fullName evidence="5">Ribosomal-protein-alanine acetyltransferase</fullName>
    </submittedName>
</protein>
<dbReference type="RefSeq" id="WP_006880165.1">
    <property type="nucleotide sequence ID" value="NZ_AEVS01000076.1"/>
</dbReference>
<dbReference type="GO" id="GO:0005737">
    <property type="term" value="C:cytoplasm"/>
    <property type="evidence" value="ECO:0007669"/>
    <property type="project" value="TreeGrafter"/>
</dbReference>
<dbReference type="OrthoDB" id="9801656at2"/>
<comment type="similarity">
    <text evidence="3">Belongs to the acetyltransferase family. RimJ subfamily.</text>
</comment>
<dbReference type="EMBL" id="AEVS01000076">
    <property type="protein sequence ID" value="EGA64999.1"/>
    <property type="molecule type" value="Genomic_DNA"/>
</dbReference>
<dbReference type="PANTHER" id="PTHR43792:SF8">
    <property type="entry name" value="[RIBOSOMAL PROTEIN US5]-ALANINE N-ACETYLTRANSFERASE"/>
    <property type="match status" value="1"/>
</dbReference>
<reference evidence="5 6" key="1">
    <citation type="journal article" date="2012" name="Int. J. Syst. Evol. Microbiol.">
        <title>Vibrio caribbeanicus sp. nov., isolated from the marine sponge Scleritoderma cyanea.</title>
        <authorList>
            <person name="Hoffmann M."/>
            <person name="Monday S.R."/>
            <person name="Allard M.W."/>
            <person name="Strain E.A."/>
            <person name="Whittaker P."/>
            <person name="Naum M."/>
            <person name="McCarthy P.J."/>
            <person name="Lopez J.V."/>
            <person name="Fischer M."/>
            <person name="Brown E.W."/>
        </authorList>
    </citation>
    <scope>NUCLEOTIDE SEQUENCE [LARGE SCALE GENOMIC DNA]</scope>
    <source>
        <strain evidence="5 6">LMG 20546</strain>
    </source>
</reference>
<evidence type="ECO:0000313" key="5">
    <source>
        <dbReference type="EMBL" id="EGA64999.1"/>
    </source>
</evidence>
<dbReference type="Proteomes" id="UP000004371">
    <property type="component" value="Unassembled WGS sequence"/>
</dbReference>
<evidence type="ECO:0000259" key="4">
    <source>
        <dbReference type="PROSITE" id="PS51186"/>
    </source>
</evidence>
<evidence type="ECO:0000256" key="2">
    <source>
        <dbReference type="ARBA" id="ARBA00023315"/>
    </source>
</evidence>
<dbReference type="SUPFAM" id="SSF55729">
    <property type="entry name" value="Acyl-CoA N-acyltransferases (Nat)"/>
    <property type="match status" value="1"/>
</dbReference>
<accession>E8LWD6</accession>
<comment type="caution">
    <text evidence="5">The sequence shown here is derived from an EMBL/GenBank/DDBJ whole genome shotgun (WGS) entry which is preliminary data.</text>
</comment>
<evidence type="ECO:0000256" key="1">
    <source>
        <dbReference type="ARBA" id="ARBA00022679"/>
    </source>
</evidence>